<keyword evidence="3 6" id="KW-1133">Transmembrane helix</keyword>
<feature type="transmembrane region" description="Helical" evidence="6">
    <location>
        <begin position="293"/>
        <end position="315"/>
    </location>
</feature>
<dbReference type="SUPFAM" id="SSF81321">
    <property type="entry name" value="Family A G protein-coupled receptor-like"/>
    <property type="match status" value="1"/>
</dbReference>
<dbReference type="InterPro" id="IPR019428">
    <property type="entry name" value="7TM_GPCR_serpentine_rcpt_Str"/>
</dbReference>
<reference evidence="8 9" key="1">
    <citation type="submission" date="2023-08" db="EMBL/GenBank/DDBJ databases">
        <title>A Necator americanus chromosomal reference genome.</title>
        <authorList>
            <person name="Ilik V."/>
            <person name="Petrzelkova K.J."/>
            <person name="Pardy F."/>
            <person name="Fuh T."/>
            <person name="Niatou-Singa F.S."/>
            <person name="Gouil Q."/>
            <person name="Baker L."/>
            <person name="Ritchie M.E."/>
            <person name="Jex A.R."/>
            <person name="Gazzola D."/>
            <person name="Li H."/>
            <person name="Toshio Fujiwara R."/>
            <person name="Zhan B."/>
            <person name="Aroian R.V."/>
            <person name="Pafco B."/>
            <person name="Schwarz E.M."/>
        </authorList>
    </citation>
    <scope>NUCLEOTIDE SEQUENCE [LARGE SCALE GENOMIC DNA]</scope>
    <source>
        <strain evidence="8 9">Aroian</strain>
        <tissue evidence="8">Whole animal</tissue>
    </source>
</reference>
<feature type="compositionally biased region" description="Basic and acidic residues" evidence="5">
    <location>
        <begin position="18"/>
        <end position="30"/>
    </location>
</feature>
<feature type="transmembrane region" description="Helical" evidence="6">
    <location>
        <begin position="58"/>
        <end position="76"/>
    </location>
</feature>
<dbReference type="Pfam" id="PF10326">
    <property type="entry name" value="7TM_GPCR_Str"/>
    <property type="match status" value="1"/>
</dbReference>
<comment type="subcellular location">
    <subcellularLocation>
        <location evidence="1">Membrane</location>
    </subcellularLocation>
</comment>
<evidence type="ECO:0000259" key="7">
    <source>
        <dbReference type="PROSITE" id="PS50262"/>
    </source>
</evidence>
<sequence length="375" mass="42422">MTMTMIEAHQRRMSSRSHKTEDEPEDVPRKELVPPLFTNNHVMTASIAESGLSTINSYIFGVISILLNTLLIYVIHKRCPKVIGAYKYMMTACAIFDICFSIVYIVVSPTFAATPEMSALLIVNGGFLMSSDWGLMLLIVFVWLLCQSLVTPACLFVFRYLQICRSNYIVQRVQWLRCFLIVPFLTSSSTCALLCFAAWPTQFDLEYFTSIAYAINVNGNTTFLVATLHNPTNANILEALQSYTLYAAIFCIVLVMVTSMITMIFCSKKIICVVMHTTSGNTRQLHIQLCKTLVAQSACPFLLLHVPFYVSILAPLFEGRTGEASNYFPFLFAWCPAINPLITICFMREFRQFILSFFKKTMIKSKSSLFLVSTM</sequence>
<dbReference type="Gene3D" id="1.20.1070.10">
    <property type="entry name" value="Rhodopsin 7-helix transmembrane proteins"/>
    <property type="match status" value="1"/>
</dbReference>
<feature type="transmembrane region" description="Helical" evidence="6">
    <location>
        <begin position="327"/>
        <end position="347"/>
    </location>
</feature>
<dbReference type="PANTHER" id="PTHR47758">
    <property type="entry name" value="SERPENTINE RECEPTOR, CLASS M-RELATED"/>
    <property type="match status" value="1"/>
</dbReference>
<keyword evidence="2 6" id="KW-0812">Transmembrane</keyword>
<evidence type="ECO:0000256" key="5">
    <source>
        <dbReference type="SAM" id="MobiDB-lite"/>
    </source>
</evidence>
<proteinExistence type="predicted"/>
<evidence type="ECO:0000313" key="9">
    <source>
        <dbReference type="Proteomes" id="UP001303046"/>
    </source>
</evidence>
<keyword evidence="9" id="KW-1185">Reference proteome</keyword>
<gene>
    <name evidence="8" type="primary">Necator_chrIV.g17166</name>
    <name evidence="8" type="ORF">RB195_003868</name>
</gene>
<dbReference type="Proteomes" id="UP001303046">
    <property type="component" value="Unassembled WGS sequence"/>
</dbReference>
<evidence type="ECO:0000256" key="3">
    <source>
        <dbReference type="ARBA" id="ARBA00022989"/>
    </source>
</evidence>
<keyword evidence="4 6" id="KW-0472">Membrane</keyword>
<feature type="region of interest" description="Disordered" evidence="5">
    <location>
        <begin position="1"/>
        <end position="30"/>
    </location>
</feature>
<evidence type="ECO:0000256" key="6">
    <source>
        <dbReference type="SAM" id="Phobius"/>
    </source>
</evidence>
<feature type="transmembrane region" description="Helical" evidence="6">
    <location>
        <begin position="178"/>
        <end position="199"/>
    </location>
</feature>
<dbReference type="PANTHER" id="PTHR47758:SF4">
    <property type="entry name" value="SERPENTINE RECEPTOR, CLASS M"/>
    <property type="match status" value="1"/>
</dbReference>
<organism evidence="8 9">
    <name type="scientific">Necator americanus</name>
    <name type="common">Human hookworm</name>
    <dbReference type="NCBI Taxonomy" id="51031"/>
    <lineage>
        <taxon>Eukaryota</taxon>
        <taxon>Metazoa</taxon>
        <taxon>Ecdysozoa</taxon>
        <taxon>Nematoda</taxon>
        <taxon>Chromadorea</taxon>
        <taxon>Rhabditida</taxon>
        <taxon>Rhabditina</taxon>
        <taxon>Rhabditomorpha</taxon>
        <taxon>Strongyloidea</taxon>
        <taxon>Ancylostomatidae</taxon>
        <taxon>Bunostominae</taxon>
        <taxon>Necator</taxon>
    </lineage>
</organism>
<evidence type="ECO:0000256" key="1">
    <source>
        <dbReference type="ARBA" id="ARBA00004370"/>
    </source>
</evidence>
<evidence type="ECO:0000313" key="8">
    <source>
        <dbReference type="EMBL" id="KAK6752708.1"/>
    </source>
</evidence>
<dbReference type="PROSITE" id="PS50262">
    <property type="entry name" value="G_PROTEIN_RECEP_F1_2"/>
    <property type="match status" value="1"/>
</dbReference>
<accession>A0ABR1DRA2</accession>
<feature type="transmembrane region" description="Helical" evidence="6">
    <location>
        <begin position="88"/>
        <end position="113"/>
    </location>
</feature>
<feature type="transmembrane region" description="Helical" evidence="6">
    <location>
        <begin position="243"/>
        <end position="266"/>
    </location>
</feature>
<evidence type="ECO:0000256" key="2">
    <source>
        <dbReference type="ARBA" id="ARBA00022692"/>
    </source>
</evidence>
<feature type="domain" description="G-protein coupled receptors family 1 profile" evidence="7">
    <location>
        <begin position="67"/>
        <end position="343"/>
    </location>
</feature>
<protein>
    <recommendedName>
        <fullName evidence="7">G-protein coupled receptors family 1 profile domain-containing protein</fullName>
    </recommendedName>
</protein>
<dbReference type="InterPro" id="IPR017452">
    <property type="entry name" value="GPCR_Rhodpsn_7TM"/>
</dbReference>
<feature type="transmembrane region" description="Helical" evidence="6">
    <location>
        <begin position="133"/>
        <end position="158"/>
    </location>
</feature>
<evidence type="ECO:0000256" key="4">
    <source>
        <dbReference type="ARBA" id="ARBA00023136"/>
    </source>
</evidence>
<name>A0ABR1DRA2_NECAM</name>
<dbReference type="EMBL" id="JAVFWL010000004">
    <property type="protein sequence ID" value="KAK6752708.1"/>
    <property type="molecule type" value="Genomic_DNA"/>
</dbReference>
<comment type="caution">
    <text evidence="8">The sequence shown here is derived from an EMBL/GenBank/DDBJ whole genome shotgun (WGS) entry which is preliminary data.</text>
</comment>